<protein>
    <submittedName>
        <fullName evidence="6">RNA polymerase sigma-70 factor</fullName>
    </submittedName>
</protein>
<comment type="similarity">
    <text evidence="1">Belongs to the sigma-70 factor family. ECF subfamily.</text>
</comment>
<dbReference type="PANTHER" id="PTHR43133">
    <property type="entry name" value="RNA POLYMERASE ECF-TYPE SIGMA FACTO"/>
    <property type="match status" value="1"/>
</dbReference>
<dbReference type="InterPro" id="IPR014327">
    <property type="entry name" value="RNA_pol_sigma70_bacteroid"/>
</dbReference>
<dbReference type="PANTHER" id="PTHR43133:SF46">
    <property type="entry name" value="RNA POLYMERASE SIGMA-70 FACTOR ECF SUBFAMILY"/>
    <property type="match status" value="1"/>
</dbReference>
<dbReference type="EMBL" id="BAABFN010000009">
    <property type="protein sequence ID" value="GAA4316489.1"/>
    <property type="molecule type" value="Genomic_DNA"/>
</dbReference>
<keyword evidence="3" id="KW-0731">Sigma factor</keyword>
<accession>A0ABP8G3C9</accession>
<dbReference type="PROSITE" id="PS00622">
    <property type="entry name" value="HTH_LUXR_1"/>
    <property type="match status" value="1"/>
</dbReference>
<evidence type="ECO:0000259" key="5">
    <source>
        <dbReference type="PROSITE" id="PS00622"/>
    </source>
</evidence>
<dbReference type="Proteomes" id="UP001501207">
    <property type="component" value="Unassembled WGS sequence"/>
</dbReference>
<sequence>MTPLTHQSEEELTRLLQEGNIYAYELIFRRYYVGLCGFAIRFVQEPEAAEEIVQGIFMKLWEKRETINIDTSLKSYLFRSTFNHCSNHLSHIKIRNNYISRIRESLLRDEYLSDPVMDSLAYKELNDKITAAIEELPASCRQIFKMSRFDGLKYAEIAAQLDISVKTIETQISRALIRLRRSLQEFLINA</sequence>
<evidence type="ECO:0000256" key="3">
    <source>
        <dbReference type="ARBA" id="ARBA00023082"/>
    </source>
</evidence>
<dbReference type="RefSeq" id="WP_344980472.1">
    <property type="nucleotide sequence ID" value="NZ_BAABFN010000009.1"/>
</dbReference>
<keyword evidence="2" id="KW-0805">Transcription regulation</keyword>
<dbReference type="Gene3D" id="1.10.10.10">
    <property type="entry name" value="Winged helix-like DNA-binding domain superfamily/Winged helix DNA-binding domain"/>
    <property type="match status" value="1"/>
</dbReference>
<keyword evidence="7" id="KW-1185">Reference proteome</keyword>
<evidence type="ECO:0000256" key="4">
    <source>
        <dbReference type="ARBA" id="ARBA00023163"/>
    </source>
</evidence>
<keyword evidence="4" id="KW-0804">Transcription</keyword>
<evidence type="ECO:0000256" key="2">
    <source>
        <dbReference type="ARBA" id="ARBA00023015"/>
    </source>
</evidence>
<comment type="caution">
    <text evidence="6">The sequence shown here is derived from an EMBL/GenBank/DDBJ whole genome shotgun (WGS) entry which is preliminary data.</text>
</comment>
<dbReference type="Pfam" id="PF04542">
    <property type="entry name" value="Sigma70_r2"/>
    <property type="match status" value="1"/>
</dbReference>
<dbReference type="CDD" id="cd06171">
    <property type="entry name" value="Sigma70_r4"/>
    <property type="match status" value="1"/>
</dbReference>
<dbReference type="InterPro" id="IPR039425">
    <property type="entry name" value="RNA_pol_sigma-70-like"/>
</dbReference>
<organism evidence="6 7">
    <name type="scientific">Compostibacter hankyongensis</name>
    <dbReference type="NCBI Taxonomy" id="1007089"/>
    <lineage>
        <taxon>Bacteria</taxon>
        <taxon>Pseudomonadati</taxon>
        <taxon>Bacteroidota</taxon>
        <taxon>Chitinophagia</taxon>
        <taxon>Chitinophagales</taxon>
        <taxon>Chitinophagaceae</taxon>
        <taxon>Compostibacter</taxon>
    </lineage>
</organism>
<evidence type="ECO:0000256" key="1">
    <source>
        <dbReference type="ARBA" id="ARBA00010641"/>
    </source>
</evidence>
<dbReference type="InterPro" id="IPR000792">
    <property type="entry name" value="Tscrpt_reg_LuxR_C"/>
</dbReference>
<dbReference type="InterPro" id="IPR007627">
    <property type="entry name" value="RNA_pol_sigma70_r2"/>
</dbReference>
<dbReference type="SUPFAM" id="SSF88946">
    <property type="entry name" value="Sigma2 domain of RNA polymerase sigma factors"/>
    <property type="match status" value="1"/>
</dbReference>
<reference evidence="7" key="1">
    <citation type="journal article" date="2019" name="Int. J. Syst. Evol. Microbiol.">
        <title>The Global Catalogue of Microorganisms (GCM) 10K type strain sequencing project: providing services to taxonomists for standard genome sequencing and annotation.</title>
        <authorList>
            <consortium name="The Broad Institute Genomics Platform"/>
            <consortium name="The Broad Institute Genome Sequencing Center for Infectious Disease"/>
            <person name="Wu L."/>
            <person name="Ma J."/>
        </authorList>
    </citation>
    <scope>NUCLEOTIDE SEQUENCE [LARGE SCALE GENOMIC DNA]</scope>
    <source>
        <strain evidence="7">JCM 17664</strain>
    </source>
</reference>
<dbReference type="Pfam" id="PF08281">
    <property type="entry name" value="Sigma70_r4_2"/>
    <property type="match status" value="1"/>
</dbReference>
<dbReference type="InterPro" id="IPR014284">
    <property type="entry name" value="RNA_pol_sigma-70_dom"/>
</dbReference>
<name>A0ABP8G3C9_9BACT</name>
<dbReference type="InterPro" id="IPR013325">
    <property type="entry name" value="RNA_pol_sigma_r2"/>
</dbReference>
<dbReference type="InterPro" id="IPR013324">
    <property type="entry name" value="RNA_pol_sigma_r3/r4-like"/>
</dbReference>
<feature type="domain" description="HTH luxR-type" evidence="5">
    <location>
        <begin position="151"/>
        <end position="178"/>
    </location>
</feature>
<dbReference type="Gene3D" id="1.10.1740.10">
    <property type="match status" value="1"/>
</dbReference>
<dbReference type="InterPro" id="IPR013249">
    <property type="entry name" value="RNA_pol_sigma70_r4_t2"/>
</dbReference>
<dbReference type="InterPro" id="IPR036388">
    <property type="entry name" value="WH-like_DNA-bd_sf"/>
</dbReference>
<evidence type="ECO:0000313" key="6">
    <source>
        <dbReference type="EMBL" id="GAA4316489.1"/>
    </source>
</evidence>
<gene>
    <name evidence="6" type="ORF">GCM10023143_28390</name>
</gene>
<dbReference type="NCBIfam" id="TIGR02937">
    <property type="entry name" value="sigma70-ECF"/>
    <property type="match status" value="1"/>
</dbReference>
<proteinExistence type="inferred from homology"/>
<dbReference type="NCBIfam" id="TIGR02985">
    <property type="entry name" value="Sig70_bacteroi1"/>
    <property type="match status" value="1"/>
</dbReference>
<evidence type="ECO:0000313" key="7">
    <source>
        <dbReference type="Proteomes" id="UP001501207"/>
    </source>
</evidence>
<dbReference type="SUPFAM" id="SSF88659">
    <property type="entry name" value="Sigma3 and sigma4 domains of RNA polymerase sigma factors"/>
    <property type="match status" value="1"/>
</dbReference>